<feature type="transmembrane region" description="Helical" evidence="1">
    <location>
        <begin position="437"/>
        <end position="456"/>
    </location>
</feature>
<feature type="transmembrane region" description="Helical" evidence="1">
    <location>
        <begin position="338"/>
        <end position="362"/>
    </location>
</feature>
<keyword evidence="3" id="KW-1185">Reference proteome</keyword>
<evidence type="ECO:0000256" key="1">
    <source>
        <dbReference type="SAM" id="Phobius"/>
    </source>
</evidence>
<dbReference type="EMBL" id="WBVQ01000002">
    <property type="protein sequence ID" value="KAB2815829.1"/>
    <property type="molecule type" value="Genomic_DNA"/>
</dbReference>
<feature type="transmembrane region" description="Helical" evidence="1">
    <location>
        <begin position="382"/>
        <end position="403"/>
    </location>
</feature>
<feature type="transmembrane region" description="Helical" evidence="1">
    <location>
        <begin position="190"/>
        <end position="209"/>
    </location>
</feature>
<keyword evidence="1" id="KW-1133">Transmembrane helix</keyword>
<keyword evidence="1" id="KW-0812">Transmembrane</keyword>
<feature type="transmembrane region" description="Helical" evidence="1">
    <location>
        <begin position="21"/>
        <end position="44"/>
    </location>
</feature>
<protein>
    <submittedName>
        <fullName evidence="2">Uncharacterized protein</fullName>
    </submittedName>
</protein>
<name>A0A6L3ZFW9_9FLAO</name>
<evidence type="ECO:0000313" key="3">
    <source>
        <dbReference type="Proteomes" id="UP000484164"/>
    </source>
</evidence>
<sequence>METPSHDSKKSSNSKSRVKNVSSYFPWIVTIGVGGMAYIFAIFWNFHITPQEQPSIFNTAFWSRSEKDAARVRDTVFRMSKADLGRYFGETNIHKHHAEKAGIGRRDSSSKYDDDDCISVCLGRMYIHDIHSNTEKIRYYAVDTTHILRLKKQPFLEFSEERDSELIASYHHENTGMTMFLNQRPNTIRWMLLIGLMTSFSFMVTFYLLNTIRNKDAEVHRFIPKYTWYRQGSTRSGRREWMTSIVVTLLVFSLLLVLQVVPRMQDYLVVPVDLWELSNVGFRDPSSFMGWIQAPGYIASFLCVLLIVRIGNQPFKISDWGFDNLRDQQEHLKRIEKLALRTSAILVIILAFSVISTMLHFIAVEEFFVGSIQPILGIQSVINYGFMFSIFTALLLIPLWLLIQKWVNEHKEGIAGEPELETSFATFREDYFKNMSLKIGAGILAPLASGLGSYLLQHFMS</sequence>
<dbReference type="RefSeq" id="WP_151693258.1">
    <property type="nucleotide sequence ID" value="NZ_BMGX01000001.1"/>
</dbReference>
<gene>
    <name evidence="2" type="ORF">F8C82_09020</name>
</gene>
<organism evidence="2 3">
    <name type="scientific">Phaeocystidibacter marisrubri</name>
    <dbReference type="NCBI Taxonomy" id="1577780"/>
    <lineage>
        <taxon>Bacteria</taxon>
        <taxon>Pseudomonadati</taxon>
        <taxon>Bacteroidota</taxon>
        <taxon>Flavobacteriia</taxon>
        <taxon>Flavobacteriales</taxon>
        <taxon>Phaeocystidibacteraceae</taxon>
        <taxon>Phaeocystidibacter</taxon>
    </lineage>
</organism>
<keyword evidence="1" id="KW-0472">Membrane</keyword>
<accession>A0A6L3ZFW9</accession>
<evidence type="ECO:0000313" key="2">
    <source>
        <dbReference type="EMBL" id="KAB2815829.1"/>
    </source>
</evidence>
<feature type="transmembrane region" description="Helical" evidence="1">
    <location>
        <begin position="288"/>
        <end position="308"/>
    </location>
</feature>
<reference evidence="2 3" key="1">
    <citation type="submission" date="2019-10" db="EMBL/GenBank/DDBJ databases">
        <title>Genome sequence of Phaeocystidibacter marisrubri JCM30614 (type strain).</title>
        <authorList>
            <person name="Bowman J.P."/>
        </authorList>
    </citation>
    <scope>NUCLEOTIDE SEQUENCE [LARGE SCALE GENOMIC DNA]</scope>
    <source>
        <strain evidence="2 3">JCM 30614</strain>
    </source>
</reference>
<feature type="transmembrane region" description="Helical" evidence="1">
    <location>
        <begin position="241"/>
        <end position="261"/>
    </location>
</feature>
<comment type="caution">
    <text evidence="2">The sequence shown here is derived from an EMBL/GenBank/DDBJ whole genome shotgun (WGS) entry which is preliminary data.</text>
</comment>
<dbReference type="AlphaFoldDB" id="A0A6L3ZFW9"/>
<proteinExistence type="predicted"/>
<dbReference type="Proteomes" id="UP000484164">
    <property type="component" value="Unassembled WGS sequence"/>
</dbReference>